<keyword evidence="7 9" id="KW-0326">Glycosidase</keyword>
<evidence type="ECO:0000313" key="13">
    <source>
        <dbReference type="Proteomes" id="UP000290848"/>
    </source>
</evidence>
<protein>
    <recommendedName>
        <fullName evidence="9">Beta-xylanase</fullName>
        <ecNumber evidence="9">3.2.1.8</ecNumber>
    </recommendedName>
</protein>
<keyword evidence="3 12" id="KW-0858">Xylan degradation</keyword>
<sequence length="360" mass="40457">MKKLPLLFCLILIFGQLACSKGKEEPPKPEPKPEPGQPAEEVTLQKSLPFPIGAAVNISLLKNRTAYRELVIKEFNSLTPESAMKAGVIHPQENTYSWTDADYLVSFAKENNKRVHGHTLIWYKSLPSWITNFQGDAAAWETLFKSHIQTIVAHFKGKVVSWDVVNEAIADDGTMRSSIWLEKLGPDYIARAFQYAHEADPEALLFYNDYGHEYGPTKRGAILNLVNNLKSRNIPIHGIGLQMHTRYTMPDNNLASAINTAAQTGLKVHIAELDIAMNPDNIQNLTFSPALAEQQSQKYKFIVKTFNNIPKSQQFGITTWNVSDADSWIPGNYDRPDWPLPFDSNYAKKPAYQGIIDGVK</sequence>
<dbReference type="SUPFAM" id="SSF51445">
    <property type="entry name" value="(Trans)glycosidases"/>
    <property type="match status" value="1"/>
</dbReference>
<evidence type="ECO:0000256" key="10">
    <source>
        <dbReference type="SAM" id="SignalP"/>
    </source>
</evidence>
<keyword evidence="5 9" id="KW-0378">Hydrolase</keyword>
<dbReference type="EC" id="3.2.1.8" evidence="9"/>
<dbReference type="PRINTS" id="PR00134">
    <property type="entry name" value="GLHYDRLASE10"/>
</dbReference>
<evidence type="ECO:0000256" key="3">
    <source>
        <dbReference type="ARBA" id="ARBA00022651"/>
    </source>
</evidence>
<evidence type="ECO:0000256" key="9">
    <source>
        <dbReference type="RuleBase" id="RU361174"/>
    </source>
</evidence>
<keyword evidence="4 10" id="KW-0732">Signal</keyword>
<gene>
    <name evidence="12" type="ORF">EKH83_00045</name>
</gene>
<dbReference type="InterPro" id="IPR017853">
    <property type="entry name" value="GH"/>
</dbReference>
<feature type="signal peptide" evidence="10">
    <location>
        <begin position="1"/>
        <end position="18"/>
    </location>
</feature>
<dbReference type="EMBL" id="RXOC01000001">
    <property type="protein sequence ID" value="RXF72157.1"/>
    <property type="molecule type" value="Genomic_DNA"/>
</dbReference>
<dbReference type="SMART" id="SM00633">
    <property type="entry name" value="Glyco_10"/>
    <property type="match status" value="1"/>
</dbReference>
<dbReference type="InterPro" id="IPR001000">
    <property type="entry name" value="GH10_dom"/>
</dbReference>
<feature type="domain" description="GH10" evidence="11">
    <location>
        <begin position="38"/>
        <end position="358"/>
    </location>
</feature>
<evidence type="ECO:0000256" key="1">
    <source>
        <dbReference type="ARBA" id="ARBA00000681"/>
    </source>
</evidence>
<dbReference type="PANTHER" id="PTHR31490:SF88">
    <property type="entry name" value="BETA-XYLANASE"/>
    <property type="match status" value="1"/>
</dbReference>
<dbReference type="InterPro" id="IPR044846">
    <property type="entry name" value="GH10"/>
</dbReference>
<evidence type="ECO:0000256" key="6">
    <source>
        <dbReference type="ARBA" id="ARBA00023277"/>
    </source>
</evidence>
<comment type="caution">
    <text evidence="12">The sequence shown here is derived from an EMBL/GenBank/DDBJ whole genome shotgun (WGS) entry which is preliminary data.</text>
</comment>
<evidence type="ECO:0000256" key="8">
    <source>
        <dbReference type="ARBA" id="ARBA00023326"/>
    </source>
</evidence>
<dbReference type="Pfam" id="PF00331">
    <property type="entry name" value="Glyco_hydro_10"/>
    <property type="match status" value="1"/>
</dbReference>
<keyword evidence="6 9" id="KW-0119">Carbohydrate metabolism</keyword>
<evidence type="ECO:0000256" key="2">
    <source>
        <dbReference type="ARBA" id="ARBA00007495"/>
    </source>
</evidence>
<evidence type="ECO:0000256" key="5">
    <source>
        <dbReference type="ARBA" id="ARBA00022801"/>
    </source>
</evidence>
<feature type="chain" id="PRO_5020728048" description="Beta-xylanase" evidence="10">
    <location>
        <begin position="19"/>
        <end position="360"/>
    </location>
</feature>
<dbReference type="Gene3D" id="3.20.20.80">
    <property type="entry name" value="Glycosidases"/>
    <property type="match status" value="1"/>
</dbReference>
<reference evidence="12 13" key="1">
    <citation type="submission" date="2018-12" db="EMBL/GenBank/DDBJ databases">
        <title>The Draft Genome Sequence of the Soil Bacterium Pedobacter tournemirensis R1.</title>
        <authorList>
            <person name="He J."/>
        </authorList>
    </citation>
    <scope>NUCLEOTIDE SEQUENCE [LARGE SCALE GENOMIC DNA]</scope>
    <source>
        <strain evidence="12 13">R1</strain>
    </source>
</reference>
<accession>A0A4Q0MFA0</accession>
<keyword evidence="8 9" id="KW-0624">Polysaccharide degradation</keyword>
<comment type="catalytic activity">
    <reaction evidence="1 9">
        <text>Endohydrolysis of (1-&gt;4)-beta-D-xylosidic linkages in xylans.</text>
        <dbReference type="EC" id="3.2.1.8"/>
    </reaction>
</comment>
<dbReference type="Proteomes" id="UP000290848">
    <property type="component" value="Unassembled WGS sequence"/>
</dbReference>
<evidence type="ECO:0000313" key="12">
    <source>
        <dbReference type="EMBL" id="RXF72157.1"/>
    </source>
</evidence>
<evidence type="ECO:0000256" key="4">
    <source>
        <dbReference type="ARBA" id="ARBA00022729"/>
    </source>
</evidence>
<dbReference type="RefSeq" id="WP_128767341.1">
    <property type="nucleotide sequence ID" value="NZ_RXOC01000001.1"/>
</dbReference>
<dbReference type="GO" id="GO:0031176">
    <property type="term" value="F:endo-1,4-beta-xylanase activity"/>
    <property type="evidence" value="ECO:0007669"/>
    <property type="project" value="UniProtKB-EC"/>
</dbReference>
<dbReference type="AlphaFoldDB" id="A0A4Q0MFA0"/>
<dbReference type="PROSITE" id="PS51760">
    <property type="entry name" value="GH10_2"/>
    <property type="match status" value="1"/>
</dbReference>
<dbReference type="PANTHER" id="PTHR31490">
    <property type="entry name" value="GLYCOSYL HYDROLASE"/>
    <property type="match status" value="1"/>
</dbReference>
<proteinExistence type="inferred from homology"/>
<comment type="similarity">
    <text evidence="2 9">Belongs to the glycosyl hydrolase 10 (cellulase F) family.</text>
</comment>
<evidence type="ECO:0000259" key="11">
    <source>
        <dbReference type="PROSITE" id="PS51760"/>
    </source>
</evidence>
<organism evidence="12 13">
    <name type="scientific">Arcticibacter tournemirensis</name>
    <dbReference type="NCBI Taxonomy" id="699437"/>
    <lineage>
        <taxon>Bacteria</taxon>
        <taxon>Pseudomonadati</taxon>
        <taxon>Bacteroidota</taxon>
        <taxon>Sphingobacteriia</taxon>
        <taxon>Sphingobacteriales</taxon>
        <taxon>Sphingobacteriaceae</taxon>
        <taxon>Arcticibacter</taxon>
    </lineage>
</organism>
<name>A0A4Q0MFA0_9SPHI</name>
<evidence type="ECO:0000256" key="7">
    <source>
        <dbReference type="ARBA" id="ARBA00023295"/>
    </source>
</evidence>
<dbReference type="GO" id="GO:0045493">
    <property type="term" value="P:xylan catabolic process"/>
    <property type="evidence" value="ECO:0007669"/>
    <property type="project" value="UniProtKB-KW"/>
</dbReference>